<dbReference type="OrthoDB" id="5143400at2"/>
<dbReference type="Proteomes" id="UP000190037">
    <property type="component" value="Unassembled WGS sequence"/>
</dbReference>
<protein>
    <submittedName>
        <fullName evidence="2">Uncharacterized protein</fullName>
    </submittedName>
</protein>
<evidence type="ECO:0000313" key="3">
    <source>
        <dbReference type="Proteomes" id="UP000190037"/>
    </source>
</evidence>
<feature type="compositionally biased region" description="Low complexity" evidence="1">
    <location>
        <begin position="199"/>
        <end position="221"/>
    </location>
</feature>
<sequence length="243" mass="26788">MGHFAATVADDHHSARGWMHGLAQFMTDRATPAPAVTVHSYTHVRNGRAPDHVRPVDRDITPLHTDANLMWALRMTLPDVVYTTDTDRDGVNAWIHDGVASWAVVTTLPDGGARTEQGGPRRLFDAFETAWDAWVAHGSVSRWDHGITLTEHEQYVWEGDPDTGRRHHLPTPAPAAHLNTRPRSRSVAARHPAHRRAAPRTAMAFTAMPAGPTAARTAGRSRSARRPSGPPQGYGSRQRSQWP</sequence>
<organism evidence="2 3">
    <name type="scientific">Embleya scabrispora</name>
    <dbReference type="NCBI Taxonomy" id="159449"/>
    <lineage>
        <taxon>Bacteria</taxon>
        <taxon>Bacillati</taxon>
        <taxon>Actinomycetota</taxon>
        <taxon>Actinomycetes</taxon>
        <taxon>Kitasatosporales</taxon>
        <taxon>Streptomycetaceae</taxon>
        <taxon>Embleya</taxon>
    </lineage>
</organism>
<accession>A0A1T3NIL7</accession>
<dbReference type="EMBL" id="MWQN01000008">
    <property type="protein sequence ID" value="OPC76421.1"/>
    <property type="molecule type" value="Genomic_DNA"/>
</dbReference>
<keyword evidence="3" id="KW-1185">Reference proteome</keyword>
<proteinExistence type="predicted"/>
<evidence type="ECO:0000313" key="2">
    <source>
        <dbReference type="EMBL" id="OPC76421.1"/>
    </source>
</evidence>
<name>A0A1T3NIL7_9ACTN</name>
<feature type="region of interest" description="Disordered" evidence="1">
    <location>
        <begin position="160"/>
        <end position="243"/>
    </location>
</feature>
<reference evidence="2 3" key="1">
    <citation type="submission" date="2017-03" db="EMBL/GenBank/DDBJ databases">
        <title>Draft genome sequence of Streptomyces scabrisporus NF3, endophyte isolated from Amphipterygium adstringens.</title>
        <authorList>
            <person name="Vazquez M."/>
            <person name="Ceapa C.D."/>
            <person name="Rodriguez Luna D."/>
            <person name="Sanchez Esquivel S."/>
        </authorList>
    </citation>
    <scope>NUCLEOTIDE SEQUENCE [LARGE SCALE GENOMIC DNA]</scope>
    <source>
        <strain evidence="2 3">NF3</strain>
    </source>
</reference>
<dbReference type="RefSeq" id="WP_078982904.1">
    <property type="nucleotide sequence ID" value="NZ_MWQN01000008.1"/>
</dbReference>
<evidence type="ECO:0000256" key="1">
    <source>
        <dbReference type="SAM" id="MobiDB-lite"/>
    </source>
</evidence>
<comment type="caution">
    <text evidence="2">The sequence shown here is derived from an EMBL/GenBank/DDBJ whole genome shotgun (WGS) entry which is preliminary data.</text>
</comment>
<gene>
    <name evidence="2" type="ORF">B4N89_47310</name>
</gene>
<dbReference type="STRING" id="159449.B4N89_47310"/>
<dbReference type="AlphaFoldDB" id="A0A1T3NIL7"/>